<dbReference type="EMBL" id="UPTC01000780">
    <property type="protein sequence ID" value="VBB30092.1"/>
    <property type="molecule type" value="Genomic_DNA"/>
</dbReference>
<feature type="coiled-coil region" evidence="1">
    <location>
        <begin position="5"/>
        <end position="32"/>
    </location>
</feature>
<dbReference type="AlphaFoldDB" id="A0A498SLR1"/>
<feature type="region of interest" description="Disordered" evidence="2">
    <location>
        <begin position="48"/>
        <end position="71"/>
    </location>
</feature>
<sequence>MASGEDALRGVITELKEKIANITEEMIQLRKRQKAYIARLKLMENHLNQHHPKEGIEGCTEQADSSDESFSTTELLELSLSSVSSSILDSNASCYGNDSDQNDSDSNVEDGRHSRFRYKEKQEISNKET</sequence>
<gene>
    <name evidence="3" type="ORF">NAV_LOCUS4883</name>
</gene>
<reference evidence="3 4" key="1">
    <citation type="submission" date="2018-08" db="EMBL/GenBank/DDBJ databases">
        <authorList>
            <person name="Laetsch R D."/>
            <person name="Stevens L."/>
            <person name="Kumar S."/>
            <person name="Blaxter L. M."/>
        </authorList>
    </citation>
    <scope>NUCLEOTIDE SEQUENCE [LARGE SCALE GENOMIC DNA]</scope>
</reference>
<keyword evidence="4" id="KW-1185">Reference proteome</keyword>
<evidence type="ECO:0000313" key="4">
    <source>
        <dbReference type="Proteomes" id="UP000276991"/>
    </source>
</evidence>
<keyword evidence="1" id="KW-0175">Coiled coil</keyword>
<dbReference type="Proteomes" id="UP000276991">
    <property type="component" value="Unassembled WGS sequence"/>
</dbReference>
<evidence type="ECO:0000313" key="3">
    <source>
        <dbReference type="EMBL" id="VBB30092.1"/>
    </source>
</evidence>
<protein>
    <submittedName>
        <fullName evidence="3">Uncharacterized protein</fullName>
    </submittedName>
</protein>
<feature type="region of interest" description="Disordered" evidence="2">
    <location>
        <begin position="91"/>
        <end position="129"/>
    </location>
</feature>
<proteinExistence type="predicted"/>
<accession>A0A498SLR1</accession>
<organism evidence="3 4">
    <name type="scientific">Acanthocheilonema viteae</name>
    <name type="common">Filarial nematode worm</name>
    <name type="synonym">Dipetalonema viteae</name>
    <dbReference type="NCBI Taxonomy" id="6277"/>
    <lineage>
        <taxon>Eukaryota</taxon>
        <taxon>Metazoa</taxon>
        <taxon>Ecdysozoa</taxon>
        <taxon>Nematoda</taxon>
        <taxon>Chromadorea</taxon>
        <taxon>Rhabditida</taxon>
        <taxon>Spirurina</taxon>
        <taxon>Spiruromorpha</taxon>
        <taxon>Filarioidea</taxon>
        <taxon>Onchocercidae</taxon>
        <taxon>Acanthocheilonema</taxon>
    </lineage>
</organism>
<dbReference type="OrthoDB" id="5866282at2759"/>
<evidence type="ECO:0000256" key="2">
    <source>
        <dbReference type="SAM" id="MobiDB-lite"/>
    </source>
</evidence>
<evidence type="ECO:0000256" key="1">
    <source>
        <dbReference type="SAM" id="Coils"/>
    </source>
</evidence>
<feature type="compositionally biased region" description="Basic and acidic residues" evidence="2">
    <location>
        <begin position="109"/>
        <end position="129"/>
    </location>
</feature>
<name>A0A498SLR1_ACAVI</name>